<evidence type="ECO:0000313" key="4">
    <source>
        <dbReference type="Proteomes" id="UP000199139"/>
    </source>
</evidence>
<dbReference type="Proteomes" id="UP000199139">
    <property type="component" value="Unassembled WGS sequence"/>
</dbReference>
<dbReference type="OrthoDB" id="9810153at2"/>
<dbReference type="RefSeq" id="WP_089852754.1">
    <property type="nucleotide sequence ID" value="NZ_BJWJ01000001.1"/>
</dbReference>
<feature type="chain" id="PRO_5038331574" evidence="1">
    <location>
        <begin position="26"/>
        <end position="314"/>
    </location>
</feature>
<dbReference type="Pfam" id="PF06207">
    <property type="entry name" value="DUF1002"/>
    <property type="match status" value="1"/>
</dbReference>
<organism evidence="3 4">
    <name type="scientific">Halolactibacillus miurensis</name>
    <dbReference type="NCBI Taxonomy" id="306541"/>
    <lineage>
        <taxon>Bacteria</taxon>
        <taxon>Bacillati</taxon>
        <taxon>Bacillota</taxon>
        <taxon>Bacilli</taxon>
        <taxon>Bacillales</taxon>
        <taxon>Bacillaceae</taxon>
        <taxon>Halolactibacillus</taxon>
    </lineage>
</organism>
<evidence type="ECO:0000256" key="1">
    <source>
        <dbReference type="SAM" id="SignalP"/>
    </source>
</evidence>
<dbReference type="InterPro" id="IPR009343">
    <property type="entry name" value="DUF1002"/>
</dbReference>
<evidence type="ECO:0000313" key="3">
    <source>
        <dbReference type="EMBL" id="SFS36946.1"/>
    </source>
</evidence>
<feature type="signal peptide" evidence="1">
    <location>
        <begin position="1"/>
        <end position="25"/>
    </location>
</feature>
<protein>
    <submittedName>
        <fullName evidence="3">Uncharacterized protein YpuA, DUF1002 family</fullName>
    </submittedName>
</protein>
<reference evidence="2 5" key="2">
    <citation type="submission" date="2019-07" db="EMBL/GenBank/DDBJ databases">
        <title>Whole genome shotgun sequence of Halolactibacillus miurensis NBRC 100873.</title>
        <authorList>
            <person name="Hosoyama A."/>
            <person name="Uohara A."/>
            <person name="Ohji S."/>
            <person name="Ichikawa N."/>
        </authorList>
    </citation>
    <scope>NUCLEOTIDE SEQUENCE [LARGE SCALE GENOMIC DNA]</scope>
    <source>
        <strain evidence="2 5">NBRC 100873</strain>
    </source>
</reference>
<keyword evidence="1" id="KW-0732">Signal</keyword>
<evidence type="ECO:0000313" key="5">
    <source>
        <dbReference type="Proteomes" id="UP000321773"/>
    </source>
</evidence>
<dbReference type="EMBL" id="FPAI01000001">
    <property type="protein sequence ID" value="SFS36946.1"/>
    <property type="molecule type" value="Genomic_DNA"/>
</dbReference>
<sequence>MKLIKKIKKQLVMTLLILMALQLTAPVLSADAITDVVVTLGEDLTAEQKANLLEEMDMADIDEADIVYVTNEEEHQYLGDVVPKEQIGTRAISSAKISLREDESGIMVTTENITYITSKMYANALATAGITGAEIYVTAPFNVSGTGALTGILKAYEQSTGEDLDEDLKKAANEEMVITADLAEDENVSEDEAIDFINKIKEEVDKQKPETTEELRALIQRLAEEMGLTLTDTQLDQLVSLFNKLKDLNIDWDKVNNTIDQTKDWLNDFAESEEGQGIITAVRDFFRAVWDWFKSVFTNEEEAALNVSQTIYFS</sequence>
<dbReference type="STRING" id="306541.SAMN05421668_101293"/>
<name>A0A1I6P9T8_9BACI</name>
<keyword evidence="5" id="KW-1185">Reference proteome</keyword>
<accession>A0A1I6P9T8</accession>
<proteinExistence type="predicted"/>
<dbReference type="Proteomes" id="UP000321773">
    <property type="component" value="Unassembled WGS sequence"/>
</dbReference>
<dbReference type="AlphaFoldDB" id="A0A1I6P9T8"/>
<reference evidence="3 4" key="1">
    <citation type="submission" date="2016-10" db="EMBL/GenBank/DDBJ databases">
        <authorList>
            <person name="de Groot N.N."/>
        </authorList>
    </citation>
    <scope>NUCLEOTIDE SEQUENCE [LARGE SCALE GENOMIC DNA]</scope>
    <source>
        <strain evidence="3 4">DSM 17074</strain>
    </source>
</reference>
<dbReference type="EMBL" id="BJWJ01000001">
    <property type="protein sequence ID" value="GEM03029.1"/>
    <property type="molecule type" value="Genomic_DNA"/>
</dbReference>
<evidence type="ECO:0000313" key="2">
    <source>
        <dbReference type="EMBL" id="GEM03029.1"/>
    </source>
</evidence>
<gene>
    <name evidence="2" type="ORF">HMI01_00170</name>
    <name evidence="3" type="ORF">SAMN05421668_101293</name>
</gene>